<evidence type="ECO:0000259" key="7">
    <source>
        <dbReference type="Pfam" id="PF01435"/>
    </source>
</evidence>
<organism evidence="8 9">
    <name type="scientific">Flavobacterium aquaticum</name>
    <dbReference type="NCBI Taxonomy" id="1236486"/>
    <lineage>
        <taxon>Bacteria</taxon>
        <taxon>Pseudomonadati</taxon>
        <taxon>Bacteroidota</taxon>
        <taxon>Flavobacteriia</taxon>
        <taxon>Flavobacteriales</taxon>
        <taxon>Flavobacteriaceae</taxon>
        <taxon>Flavobacterium</taxon>
    </lineage>
</organism>
<dbReference type="Proteomes" id="UP000249620">
    <property type="component" value="Unassembled WGS sequence"/>
</dbReference>
<name>A0A327YV86_9FLAO</name>
<keyword evidence="3 6" id="KW-0378">Hydrolase</keyword>
<keyword evidence="4 6" id="KW-0862">Zinc</keyword>
<evidence type="ECO:0000313" key="8">
    <source>
        <dbReference type="EMBL" id="RAK24572.1"/>
    </source>
</evidence>
<evidence type="ECO:0000256" key="6">
    <source>
        <dbReference type="RuleBase" id="RU003983"/>
    </source>
</evidence>
<keyword evidence="1 6" id="KW-0645">Protease</keyword>
<dbReference type="EMBL" id="QLMI01000002">
    <property type="protein sequence ID" value="RAK24572.1"/>
    <property type="molecule type" value="Genomic_DNA"/>
</dbReference>
<evidence type="ECO:0000256" key="5">
    <source>
        <dbReference type="ARBA" id="ARBA00023049"/>
    </source>
</evidence>
<dbReference type="RefSeq" id="WP_111566341.1">
    <property type="nucleotide sequence ID" value="NZ_QLMI01000002.1"/>
</dbReference>
<dbReference type="GO" id="GO:0016020">
    <property type="term" value="C:membrane"/>
    <property type="evidence" value="ECO:0007669"/>
    <property type="project" value="TreeGrafter"/>
</dbReference>
<dbReference type="GO" id="GO:0051603">
    <property type="term" value="P:proteolysis involved in protein catabolic process"/>
    <property type="evidence" value="ECO:0007669"/>
    <property type="project" value="TreeGrafter"/>
</dbReference>
<evidence type="ECO:0000256" key="3">
    <source>
        <dbReference type="ARBA" id="ARBA00022801"/>
    </source>
</evidence>
<sequence>MKTLSKGLIVVALFFGVWMLLSQIDFVKHFKVKEAKTGTEKTLGDIIWDEIEDTETIIFDDSIVNTLDSLLLPICKENGIERDSLKVHIIDKDEVNAFAMPDNHLVVYTGLIKECKNEQALLGVLGHEIAHIEGNHVMKKLSKEIGLSVLLSITTGSNGAVLSEILKTLSSSAYDRSLETEADMQSVKYLLNANIDPRPFADFLYELSVDNELHKYTYWVSTHPESEARAKTILNYLKGKKIESKPILTKEAWEDFKEKVEDSEM</sequence>
<reference evidence="8 9" key="1">
    <citation type="submission" date="2018-06" db="EMBL/GenBank/DDBJ databases">
        <title>Genomic Encyclopedia of Type Strains, Phase III (KMG-III): the genomes of soil and plant-associated and newly described type strains.</title>
        <authorList>
            <person name="Whitman W."/>
        </authorList>
    </citation>
    <scope>NUCLEOTIDE SEQUENCE [LARGE SCALE GENOMIC DNA]</scope>
    <source>
        <strain evidence="8 9">CGMCC 1.12398</strain>
    </source>
</reference>
<gene>
    <name evidence="8" type="ORF">B0I03_102437</name>
</gene>
<accession>A0A327YV86</accession>
<protein>
    <submittedName>
        <fullName evidence="8">Peptidase M48-like protein</fullName>
    </submittedName>
</protein>
<feature type="domain" description="Peptidase M48" evidence="7">
    <location>
        <begin position="67"/>
        <end position="234"/>
    </location>
</feature>
<dbReference type="InterPro" id="IPR001915">
    <property type="entry name" value="Peptidase_M48"/>
</dbReference>
<keyword evidence="5 6" id="KW-0482">Metalloprotease</keyword>
<proteinExistence type="inferred from homology"/>
<comment type="cofactor">
    <cofactor evidence="6">
        <name>Zn(2+)</name>
        <dbReference type="ChEBI" id="CHEBI:29105"/>
    </cofactor>
    <text evidence="6">Binds 1 zinc ion per subunit.</text>
</comment>
<keyword evidence="9" id="KW-1185">Reference proteome</keyword>
<evidence type="ECO:0000313" key="9">
    <source>
        <dbReference type="Proteomes" id="UP000249620"/>
    </source>
</evidence>
<dbReference type="Gene3D" id="3.30.2010.10">
    <property type="entry name" value="Metalloproteases ('zincins'), catalytic domain"/>
    <property type="match status" value="1"/>
</dbReference>
<dbReference type="GO" id="GO:0004222">
    <property type="term" value="F:metalloendopeptidase activity"/>
    <property type="evidence" value="ECO:0007669"/>
    <property type="project" value="InterPro"/>
</dbReference>
<evidence type="ECO:0000256" key="2">
    <source>
        <dbReference type="ARBA" id="ARBA00022723"/>
    </source>
</evidence>
<dbReference type="GO" id="GO:0046872">
    <property type="term" value="F:metal ion binding"/>
    <property type="evidence" value="ECO:0007669"/>
    <property type="project" value="UniProtKB-KW"/>
</dbReference>
<dbReference type="PANTHER" id="PTHR22726">
    <property type="entry name" value="METALLOENDOPEPTIDASE OMA1"/>
    <property type="match status" value="1"/>
</dbReference>
<dbReference type="PANTHER" id="PTHR22726:SF1">
    <property type="entry name" value="METALLOENDOPEPTIDASE OMA1, MITOCHONDRIAL"/>
    <property type="match status" value="1"/>
</dbReference>
<evidence type="ECO:0000256" key="1">
    <source>
        <dbReference type="ARBA" id="ARBA00022670"/>
    </source>
</evidence>
<dbReference type="Pfam" id="PF01435">
    <property type="entry name" value="Peptidase_M48"/>
    <property type="match status" value="1"/>
</dbReference>
<comment type="similarity">
    <text evidence="6">Belongs to the peptidase M48 family.</text>
</comment>
<dbReference type="InterPro" id="IPR051156">
    <property type="entry name" value="Mito/Outer_Membr_Metalloprot"/>
</dbReference>
<comment type="caution">
    <text evidence="8">The sequence shown here is derived from an EMBL/GenBank/DDBJ whole genome shotgun (WGS) entry which is preliminary data.</text>
</comment>
<keyword evidence="2" id="KW-0479">Metal-binding</keyword>
<dbReference type="CDD" id="cd07332">
    <property type="entry name" value="M48C_Oma1_like"/>
    <property type="match status" value="1"/>
</dbReference>
<evidence type="ECO:0000256" key="4">
    <source>
        <dbReference type="ARBA" id="ARBA00022833"/>
    </source>
</evidence>
<dbReference type="AlphaFoldDB" id="A0A327YV86"/>
<dbReference type="OrthoDB" id="9810445at2"/>